<evidence type="ECO:0000256" key="2">
    <source>
        <dbReference type="ARBA" id="ARBA00023315"/>
    </source>
</evidence>
<dbReference type="CDD" id="cd04301">
    <property type="entry name" value="NAT_SF"/>
    <property type="match status" value="1"/>
</dbReference>
<dbReference type="PANTHER" id="PTHR43877">
    <property type="entry name" value="AMINOALKYLPHOSPHONATE N-ACETYLTRANSFERASE-RELATED-RELATED"/>
    <property type="match status" value="1"/>
</dbReference>
<dbReference type="InterPro" id="IPR050832">
    <property type="entry name" value="Bact_Acetyltransf"/>
</dbReference>
<accession>A0ABN1IH37</accession>
<keyword evidence="2" id="KW-0012">Acyltransferase</keyword>
<sequence>MTTIRAARTYDAPMLAELNGELGYPANRQQIVARLAAIEATKAACVLVAEDTHGRVVGWLQVAQTAQLTGDADAEILGLVVGEAARGAGIGKQLVDAAEAWAHAKGIRRLRVRSRVERERAHRFYERAGYTCAKTQRVFSKPLD</sequence>
<dbReference type="InterPro" id="IPR000182">
    <property type="entry name" value="GNAT_dom"/>
</dbReference>
<dbReference type="RefSeq" id="WP_343789452.1">
    <property type="nucleotide sequence ID" value="NZ_BAAAEU010000007.1"/>
</dbReference>
<dbReference type="Pfam" id="PF00583">
    <property type="entry name" value="Acetyltransf_1"/>
    <property type="match status" value="1"/>
</dbReference>
<dbReference type="EMBL" id="BAAAEU010000007">
    <property type="protein sequence ID" value="GAA0713388.1"/>
    <property type="molecule type" value="Genomic_DNA"/>
</dbReference>
<evidence type="ECO:0000259" key="3">
    <source>
        <dbReference type="PROSITE" id="PS51186"/>
    </source>
</evidence>
<keyword evidence="1" id="KW-0808">Transferase</keyword>
<organism evidence="4 5">
    <name type="scientific">Dokdonella soli</name>
    <dbReference type="NCBI Taxonomy" id="529810"/>
    <lineage>
        <taxon>Bacteria</taxon>
        <taxon>Pseudomonadati</taxon>
        <taxon>Pseudomonadota</taxon>
        <taxon>Gammaproteobacteria</taxon>
        <taxon>Lysobacterales</taxon>
        <taxon>Rhodanobacteraceae</taxon>
        <taxon>Dokdonella</taxon>
    </lineage>
</organism>
<dbReference type="SUPFAM" id="SSF55729">
    <property type="entry name" value="Acyl-CoA N-acyltransferases (Nat)"/>
    <property type="match status" value="1"/>
</dbReference>
<gene>
    <name evidence="4" type="ORF">GCM10009105_16750</name>
</gene>
<evidence type="ECO:0000313" key="4">
    <source>
        <dbReference type="EMBL" id="GAA0713388.1"/>
    </source>
</evidence>
<name>A0ABN1IH37_9GAMM</name>
<dbReference type="PANTHER" id="PTHR43877:SF2">
    <property type="entry name" value="AMINOALKYLPHOSPHONATE N-ACETYLTRANSFERASE-RELATED"/>
    <property type="match status" value="1"/>
</dbReference>
<feature type="domain" description="N-acetyltransferase" evidence="3">
    <location>
        <begin position="2"/>
        <end position="144"/>
    </location>
</feature>
<evidence type="ECO:0000313" key="5">
    <source>
        <dbReference type="Proteomes" id="UP001501523"/>
    </source>
</evidence>
<reference evidence="4 5" key="1">
    <citation type="journal article" date="2019" name="Int. J. Syst. Evol. Microbiol.">
        <title>The Global Catalogue of Microorganisms (GCM) 10K type strain sequencing project: providing services to taxonomists for standard genome sequencing and annotation.</title>
        <authorList>
            <consortium name="The Broad Institute Genomics Platform"/>
            <consortium name="The Broad Institute Genome Sequencing Center for Infectious Disease"/>
            <person name="Wu L."/>
            <person name="Ma J."/>
        </authorList>
    </citation>
    <scope>NUCLEOTIDE SEQUENCE [LARGE SCALE GENOMIC DNA]</scope>
    <source>
        <strain evidence="4 5">JCM 15421</strain>
    </source>
</reference>
<dbReference type="Gene3D" id="3.40.630.30">
    <property type="match status" value="1"/>
</dbReference>
<dbReference type="Proteomes" id="UP001501523">
    <property type="component" value="Unassembled WGS sequence"/>
</dbReference>
<evidence type="ECO:0000256" key="1">
    <source>
        <dbReference type="ARBA" id="ARBA00022679"/>
    </source>
</evidence>
<dbReference type="PROSITE" id="PS51186">
    <property type="entry name" value="GNAT"/>
    <property type="match status" value="1"/>
</dbReference>
<proteinExistence type="predicted"/>
<dbReference type="InterPro" id="IPR016181">
    <property type="entry name" value="Acyl_CoA_acyltransferase"/>
</dbReference>
<comment type="caution">
    <text evidence="4">The sequence shown here is derived from an EMBL/GenBank/DDBJ whole genome shotgun (WGS) entry which is preliminary data.</text>
</comment>
<protein>
    <submittedName>
        <fullName evidence="4">GNAT family N-acetyltransferase</fullName>
    </submittedName>
</protein>
<keyword evidence="5" id="KW-1185">Reference proteome</keyword>